<dbReference type="GO" id="GO:0005509">
    <property type="term" value="F:calcium ion binding"/>
    <property type="evidence" value="ECO:0007669"/>
    <property type="project" value="InterPro"/>
</dbReference>
<dbReference type="InterPro" id="IPR013626">
    <property type="entry name" value="PaO"/>
</dbReference>
<keyword evidence="11" id="KW-0408">Iron</keyword>
<keyword evidence="3" id="KW-0150">Chloroplast</keyword>
<dbReference type="GO" id="GO:0010277">
    <property type="term" value="F:chlorophyllide a oxygenase activity"/>
    <property type="evidence" value="ECO:0007669"/>
    <property type="project" value="InterPro"/>
</dbReference>
<feature type="region of interest" description="Disordered" evidence="14">
    <location>
        <begin position="271"/>
        <end position="290"/>
    </location>
</feature>
<evidence type="ECO:0000313" key="18">
    <source>
        <dbReference type="Proteomes" id="UP000075714"/>
    </source>
</evidence>
<evidence type="ECO:0000256" key="14">
    <source>
        <dbReference type="SAM" id="MobiDB-lite"/>
    </source>
</evidence>
<dbReference type="Gene3D" id="2.102.10.10">
    <property type="entry name" value="Rieske [2Fe-2S] iron-sulphur domain"/>
    <property type="match status" value="1"/>
</dbReference>
<dbReference type="PANTHER" id="PTHR21266:SF32">
    <property type="entry name" value="CHOLESTEROL 7-DESATURASE NVD"/>
    <property type="match status" value="1"/>
</dbReference>
<dbReference type="SUPFAM" id="SSF50022">
    <property type="entry name" value="ISP domain"/>
    <property type="match status" value="1"/>
</dbReference>
<accession>A0A150GS60</accession>
<dbReference type="Gene3D" id="3.90.380.10">
    <property type="entry name" value="Naphthalene 1,2-dioxygenase Alpha Subunit, Chain A, domain 1"/>
    <property type="match status" value="1"/>
</dbReference>
<dbReference type="EMBL" id="LSYV01000010">
    <property type="protein sequence ID" value="KXZ52663.1"/>
    <property type="molecule type" value="Genomic_DNA"/>
</dbReference>
<evidence type="ECO:0000256" key="7">
    <source>
        <dbReference type="ARBA" id="ARBA00022723"/>
    </source>
</evidence>
<evidence type="ECO:0000256" key="12">
    <source>
        <dbReference type="ARBA" id="ARBA00023014"/>
    </source>
</evidence>
<feature type="transmembrane region" description="Helical" evidence="15">
    <location>
        <begin position="546"/>
        <end position="566"/>
    </location>
</feature>
<keyword evidence="18" id="KW-1185">Reference proteome</keyword>
<dbReference type="Pfam" id="PF01789">
    <property type="entry name" value="PsbP"/>
    <property type="match status" value="1"/>
</dbReference>
<keyword evidence="9 15" id="KW-1133">Transmembrane helix</keyword>
<dbReference type="STRING" id="33097.A0A150GS60"/>
<evidence type="ECO:0000256" key="3">
    <source>
        <dbReference type="ARBA" id="ARBA00022528"/>
    </source>
</evidence>
<keyword evidence="13 15" id="KW-0472">Membrane</keyword>
<feature type="domain" description="Rieske" evidence="16">
    <location>
        <begin position="323"/>
        <end position="438"/>
    </location>
</feature>
<dbReference type="InterPro" id="IPR006311">
    <property type="entry name" value="TAT_signal"/>
</dbReference>
<proteinExistence type="predicted"/>
<evidence type="ECO:0000256" key="10">
    <source>
        <dbReference type="ARBA" id="ARBA00023002"/>
    </source>
</evidence>
<keyword evidence="6" id="KW-0001">2Fe-2S</keyword>
<dbReference type="GO" id="GO:0015979">
    <property type="term" value="P:photosynthesis"/>
    <property type="evidence" value="ECO:0007669"/>
    <property type="project" value="InterPro"/>
</dbReference>
<gene>
    <name evidence="17" type="ORF">GPECTOR_9g708</name>
</gene>
<evidence type="ECO:0000256" key="13">
    <source>
        <dbReference type="ARBA" id="ARBA00023136"/>
    </source>
</evidence>
<keyword evidence="10" id="KW-0560">Oxidoreductase</keyword>
<evidence type="ECO:0000256" key="6">
    <source>
        <dbReference type="ARBA" id="ARBA00022714"/>
    </source>
</evidence>
<keyword evidence="8" id="KW-0809">Transit peptide</keyword>
<dbReference type="InterPro" id="IPR036922">
    <property type="entry name" value="Rieske_2Fe-2S_sf"/>
</dbReference>
<keyword evidence="7" id="KW-0479">Metal-binding</keyword>
<dbReference type="Pfam" id="PF08417">
    <property type="entry name" value="PaO"/>
    <property type="match status" value="1"/>
</dbReference>
<evidence type="ECO:0000313" key="17">
    <source>
        <dbReference type="EMBL" id="KXZ52663.1"/>
    </source>
</evidence>
<sequence>MAGAPSLREDERARIGRRGAAAVAAAAAVSLLLGPQLPVARAENGPLPRSCDPAAAGSTGPGSSPLLVPYTDPAGRFRLARPCGWSQVTSLLPGSSVLASFYSPEEPGAETLAVYVAPAAEGVRTTEDLGGPQAFAAGLAAIAPNGIVQEAYGMTHGGLSYLVAHVQFGGNTAGMFGSAREFRAVTIREGQQYTLRITTTRYRYLAFPEATLGCSRPGRIAIAAARAALTSVMPTVPAPARVAAPPSAAAGAGAAAATAFGATIAPPETLPRDGAAAATASAAPPPPAATATTAAAPVVGAAATASAVDSDADGGSFPWFSQWYPLAVEAHLDRRRPQGAHLLGVPLALWWDPGAGAWRAVEDQCPHRLAPLSEGRVEADGSLQCAYHGWCFSGGAGGACTHIPQLRGDERAAAAATASRRSRVRSFPVQVRHGLLWVRPDSSDASWAEAATNPTPSNALAELAGGGPEGDGRWAQYATWFVRDLPIRYDTLLENLLDPSHVPFSHHGIMGTRSTERGTTMRLLRSDGAGFEGRFNMSGAPSDVRFTAPALTWYKTGGFLTIIYAVPTRPGWSRAIHGYVRDTSVPARVPRLAFALRSALAHVGAIDHTFFRHPIFDGDTYLLHVQERLLEGRGNDWQRGYYMPAPADGSVVALRRWLDSHGAPTPTCETGTRLPPLLPKREVLDRYGQHTAGCAACRTALRRVELAAAAAGALAALAAVWLVARAAVGLPLLGTAAGGLGLLAAAVGTAAAAALLRLRRKFLFEDYVHADK</sequence>
<name>A0A150GS60_GONPE</name>
<comment type="subcellular location">
    <subcellularLocation>
        <location evidence="2">Membrane</location>
    </subcellularLocation>
    <subcellularLocation>
        <location evidence="1">Plastid</location>
        <location evidence="1">Chloroplast</location>
    </subcellularLocation>
</comment>
<dbReference type="PROSITE" id="PS51318">
    <property type="entry name" value="TAT"/>
    <property type="match status" value="1"/>
</dbReference>
<feature type="transmembrane region" description="Helical" evidence="15">
    <location>
        <begin position="706"/>
        <end position="724"/>
    </location>
</feature>
<dbReference type="GO" id="GO:0009507">
    <property type="term" value="C:chloroplast"/>
    <property type="evidence" value="ECO:0007669"/>
    <property type="project" value="UniProtKB-SubCell"/>
</dbReference>
<dbReference type="Gene3D" id="3.40.1000.10">
    <property type="entry name" value="Mog1/PsbP, alpha/beta/alpha sandwich"/>
    <property type="match status" value="1"/>
</dbReference>
<evidence type="ECO:0000256" key="11">
    <source>
        <dbReference type="ARBA" id="ARBA00023004"/>
    </source>
</evidence>
<dbReference type="GO" id="GO:0051537">
    <property type="term" value="F:2 iron, 2 sulfur cluster binding"/>
    <property type="evidence" value="ECO:0007669"/>
    <property type="project" value="UniProtKB-KW"/>
</dbReference>
<keyword evidence="5 15" id="KW-0812">Transmembrane</keyword>
<dbReference type="InterPro" id="IPR002683">
    <property type="entry name" value="PsbP_C"/>
</dbReference>
<evidence type="ECO:0000256" key="9">
    <source>
        <dbReference type="ARBA" id="ARBA00022989"/>
    </source>
</evidence>
<feature type="region of interest" description="Disordered" evidence="14">
    <location>
        <begin position="44"/>
        <end position="66"/>
    </location>
</feature>
<dbReference type="GO" id="GO:0009654">
    <property type="term" value="C:photosystem II oxygen evolving complex"/>
    <property type="evidence" value="ECO:0007669"/>
    <property type="project" value="InterPro"/>
</dbReference>
<organism evidence="17 18">
    <name type="scientific">Gonium pectorale</name>
    <name type="common">Green alga</name>
    <dbReference type="NCBI Taxonomy" id="33097"/>
    <lineage>
        <taxon>Eukaryota</taxon>
        <taxon>Viridiplantae</taxon>
        <taxon>Chlorophyta</taxon>
        <taxon>core chlorophytes</taxon>
        <taxon>Chlorophyceae</taxon>
        <taxon>CS clade</taxon>
        <taxon>Chlamydomonadales</taxon>
        <taxon>Volvocaceae</taxon>
        <taxon>Gonium</taxon>
    </lineage>
</organism>
<dbReference type="InterPro" id="IPR050584">
    <property type="entry name" value="Cholesterol_7-desaturase"/>
</dbReference>
<dbReference type="AlphaFoldDB" id="A0A150GS60"/>
<dbReference type="PROSITE" id="PS51296">
    <property type="entry name" value="RIESKE"/>
    <property type="match status" value="1"/>
</dbReference>
<keyword evidence="12" id="KW-0411">Iron-sulfur</keyword>
<dbReference type="Proteomes" id="UP000075714">
    <property type="component" value="Unassembled WGS sequence"/>
</dbReference>
<feature type="compositionally biased region" description="Low complexity" evidence="14">
    <location>
        <begin position="271"/>
        <end position="282"/>
    </location>
</feature>
<dbReference type="GO" id="GO:0019898">
    <property type="term" value="C:extrinsic component of membrane"/>
    <property type="evidence" value="ECO:0007669"/>
    <property type="project" value="InterPro"/>
</dbReference>
<feature type="transmembrane region" description="Helical" evidence="15">
    <location>
        <begin position="736"/>
        <end position="756"/>
    </location>
</feature>
<dbReference type="OrthoDB" id="426882at2759"/>
<protein>
    <recommendedName>
        <fullName evidence="16">Rieske domain-containing protein</fullName>
    </recommendedName>
</protein>
<dbReference type="Pfam" id="PF00355">
    <property type="entry name" value="Rieske"/>
    <property type="match status" value="1"/>
</dbReference>
<dbReference type="InterPro" id="IPR016123">
    <property type="entry name" value="Mog1/PsbP_a/b/a-sand"/>
</dbReference>
<evidence type="ECO:0000256" key="2">
    <source>
        <dbReference type="ARBA" id="ARBA00004370"/>
    </source>
</evidence>
<dbReference type="SUPFAM" id="SSF55724">
    <property type="entry name" value="Mog1p/PsbP-like"/>
    <property type="match status" value="1"/>
</dbReference>
<evidence type="ECO:0000259" key="16">
    <source>
        <dbReference type="PROSITE" id="PS51296"/>
    </source>
</evidence>
<dbReference type="PANTHER" id="PTHR21266">
    <property type="entry name" value="IRON-SULFUR DOMAIN CONTAINING PROTEIN"/>
    <property type="match status" value="1"/>
</dbReference>
<evidence type="ECO:0000256" key="1">
    <source>
        <dbReference type="ARBA" id="ARBA00004229"/>
    </source>
</evidence>
<dbReference type="SUPFAM" id="SSF55961">
    <property type="entry name" value="Bet v1-like"/>
    <property type="match status" value="1"/>
</dbReference>
<keyword evidence="4" id="KW-0934">Plastid</keyword>
<evidence type="ECO:0000256" key="5">
    <source>
        <dbReference type="ARBA" id="ARBA00022692"/>
    </source>
</evidence>
<dbReference type="InterPro" id="IPR017941">
    <property type="entry name" value="Rieske_2Fe-2S"/>
</dbReference>
<evidence type="ECO:0000256" key="8">
    <source>
        <dbReference type="ARBA" id="ARBA00022946"/>
    </source>
</evidence>
<comment type="caution">
    <text evidence="17">The sequence shown here is derived from an EMBL/GenBank/DDBJ whole genome shotgun (WGS) entry which is preliminary data.</text>
</comment>
<reference evidence="18" key="1">
    <citation type="journal article" date="2016" name="Nat. Commun.">
        <title>The Gonium pectorale genome demonstrates co-option of cell cycle regulation during the evolution of multicellularity.</title>
        <authorList>
            <person name="Hanschen E.R."/>
            <person name="Marriage T.N."/>
            <person name="Ferris P.J."/>
            <person name="Hamaji T."/>
            <person name="Toyoda A."/>
            <person name="Fujiyama A."/>
            <person name="Neme R."/>
            <person name="Noguchi H."/>
            <person name="Minakuchi Y."/>
            <person name="Suzuki M."/>
            <person name="Kawai-Toyooka H."/>
            <person name="Smith D.R."/>
            <person name="Sparks H."/>
            <person name="Anderson J."/>
            <person name="Bakaric R."/>
            <person name="Luria V."/>
            <person name="Karger A."/>
            <person name="Kirschner M.W."/>
            <person name="Durand P.M."/>
            <person name="Michod R.E."/>
            <person name="Nozaki H."/>
            <person name="Olson B.J."/>
        </authorList>
    </citation>
    <scope>NUCLEOTIDE SEQUENCE [LARGE SCALE GENOMIC DNA]</scope>
    <source>
        <strain evidence="18">NIES-2863</strain>
    </source>
</reference>
<evidence type="ECO:0000256" key="15">
    <source>
        <dbReference type="SAM" id="Phobius"/>
    </source>
</evidence>
<evidence type="ECO:0000256" key="4">
    <source>
        <dbReference type="ARBA" id="ARBA00022640"/>
    </source>
</evidence>